<keyword evidence="2" id="KW-1003">Cell membrane</keyword>
<dbReference type="InterPro" id="IPR050569">
    <property type="entry name" value="TAAR"/>
</dbReference>
<evidence type="ECO:0000256" key="5">
    <source>
        <dbReference type="ARBA" id="ARBA00023040"/>
    </source>
</evidence>
<dbReference type="PANTHER" id="PTHR24249:SF307">
    <property type="entry name" value="TRACE AMINE-ASSOCIATED RECEPTOR 5"/>
    <property type="match status" value="1"/>
</dbReference>
<feature type="transmembrane region" description="Helical" evidence="10">
    <location>
        <begin position="201"/>
        <end position="225"/>
    </location>
</feature>
<dbReference type="Pfam" id="PF00001">
    <property type="entry name" value="7tm_1"/>
    <property type="match status" value="1"/>
</dbReference>
<dbReference type="AlphaFoldDB" id="A0A9Q1B2T4"/>
<comment type="similarity">
    <text evidence="9">Belongs to the G-protein coupled receptor 1 family.</text>
</comment>
<feature type="domain" description="G-protein coupled receptors family 1 profile" evidence="11">
    <location>
        <begin position="39"/>
        <end position="304"/>
    </location>
</feature>
<keyword evidence="13" id="KW-1185">Reference proteome</keyword>
<evidence type="ECO:0000256" key="3">
    <source>
        <dbReference type="ARBA" id="ARBA00022692"/>
    </source>
</evidence>
<dbReference type="PROSITE" id="PS50262">
    <property type="entry name" value="G_PROTEIN_RECEP_F1_2"/>
    <property type="match status" value="1"/>
</dbReference>
<dbReference type="GO" id="GO:0001594">
    <property type="term" value="F:trace-amine receptor activity"/>
    <property type="evidence" value="ECO:0007669"/>
    <property type="project" value="TreeGrafter"/>
</dbReference>
<keyword evidence="7 9" id="KW-0675">Receptor</keyword>
<keyword evidence="5 9" id="KW-0297">G-protein coupled receptor</keyword>
<proteinExistence type="inferred from homology"/>
<protein>
    <recommendedName>
        <fullName evidence="11">G-protein coupled receptors family 1 profile domain-containing protein</fullName>
    </recommendedName>
</protein>
<evidence type="ECO:0000256" key="10">
    <source>
        <dbReference type="SAM" id="Phobius"/>
    </source>
</evidence>
<accession>A0A9Q1B2T4</accession>
<dbReference type="PROSITE" id="PS00237">
    <property type="entry name" value="G_PROTEIN_RECEP_F1_1"/>
    <property type="match status" value="1"/>
</dbReference>
<evidence type="ECO:0000259" key="11">
    <source>
        <dbReference type="PROSITE" id="PS50262"/>
    </source>
</evidence>
<dbReference type="Proteomes" id="UP001142489">
    <property type="component" value="Unassembled WGS sequence"/>
</dbReference>
<keyword evidence="8 9" id="KW-0807">Transducer</keyword>
<feature type="transmembrane region" description="Helical" evidence="10">
    <location>
        <begin position="147"/>
        <end position="168"/>
    </location>
</feature>
<feature type="transmembrane region" description="Helical" evidence="10">
    <location>
        <begin position="288"/>
        <end position="307"/>
    </location>
</feature>
<dbReference type="Gene3D" id="1.20.1070.10">
    <property type="entry name" value="Rhodopsin 7-helix transmembrane proteins"/>
    <property type="match status" value="1"/>
</dbReference>
<dbReference type="PRINTS" id="PR00237">
    <property type="entry name" value="GPCRRHODOPSN"/>
</dbReference>
<evidence type="ECO:0000256" key="8">
    <source>
        <dbReference type="ARBA" id="ARBA00023224"/>
    </source>
</evidence>
<keyword evidence="4 10" id="KW-1133">Transmembrane helix</keyword>
<dbReference type="PANTHER" id="PTHR24249">
    <property type="entry name" value="HISTAMINE RECEPTOR-RELATED G-PROTEIN COUPLED RECEPTOR"/>
    <property type="match status" value="1"/>
</dbReference>
<feature type="transmembrane region" description="Helical" evidence="10">
    <location>
        <begin position="260"/>
        <end position="282"/>
    </location>
</feature>
<evidence type="ECO:0000256" key="7">
    <source>
        <dbReference type="ARBA" id="ARBA00023170"/>
    </source>
</evidence>
<reference evidence="12" key="1">
    <citation type="journal article" date="2023" name="DNA Res.">
        <title>Chromosome-level genome assembly of Phrynocephalus forsythii using third-generation DNA sequencing and Hi-C analysis.</title>
        <authorList>
            <person name="Qi Y."/>
            <person name="Zhao W."/>
            <person name="Zhao Y."/>
            <person name="Niu C."/>
            <person name="Cao S."/>
            <person name="Zhang Y."/>
        </authorList>
    </citation>
    <scope>NUCLEOTIDE SEQUENCE</scope>
    <source>
        <tissue evidence="12">Muscle</tissue>
    </source>
</reference>
<evidence type="ECO:0000256" key="1">
    <source>
        <dbReference type="ARBA" id="ARBA00004651"/>
    </source>
</evidence>
<sequence length="357" mass="39497">MCGNRSGGTPNSTARPPEFAGEVVKLALMVFLLVAITLGNLLSLLVFLCVKKFRTSQGYLKTSLALADLAVGLIVVPYSVYREVEGVASAAKQETAPSDPLACLVTGLIFVSCTYVSMTTIFLLSLERCIAVLHPLQRKRIITKRRTWWLILVSWALSFSLAAIPLLLVPDITFQYNSCSKLCNYAFPPGKPLEPSWNVMLLYPVTDFFLLSGTFALNAITFAALHRYCKMRRNVGEQPSVTQLSFSDITAAKTIGTLTLIFLVSFIPISVFVVGSVAGYQWCQFSFYAFWILTANSCWNVAIYSVWDPNFRQGVQGLLNKWALTTHRQPSSCSLETHSSATASMGTFKEMLCTERI</sequence>
<feature type="transmembrane region" description="Helical" evidence="10">
    <location>
        <begin position="62"/>
        <end position="81"/>
    </location>
</feature>
<evidence type="ECO:0000256" key="6">
    <source>
        <dbReference type="ARBA" id="ARBA00023136"/>
    </source>
</evidence>
<dbReference type="EMBL" id="JAPFRF010000005">
    <property type="protein sequence ID" value="KAJ7331921.1"/>
    <property type="molecule type" value="Genomic_DNA"/>
</dbReference>
<keyword evidence="6 10" id="KW-0472">Membrane</keyword>
<feature type="transmembrane region" description="Helical" evidence="10">
    <location>
        <begin position="26"/>
        <end position="50"/>
    </location>
</feature>
<feature type="transmembrane region" description="Helical" evidence="10">
    <location>
        <begin position="101"/>
        <end position="126"/>
    </location>
</feature>
<comment type="caution">
    <text evidence="12">The sequence shown here is derived from an EMBL/GenBank/DDBJ whole genome shotgun (WGS) entry which is preliminary data.</text>
</comment>
<dbReference type="GO" id="GO:0005886">
    <property type="term" value="C:plasma membrane"/>
    <property type="evidence" value="ECO:0007669"/>
    <property type="project" value="UniProtKB-SubCell"/>
</dbReference>
<comment type="subcellular location">
    <subcellularLocation>
        <location evidence="1">Cell membrane</location>
        <topology evidence="1">Multi-pass membrane protein</topology>
    </subcellularLocation>
</comment>
<organism evidence="12 13">
    <name type="scientific">Phrynocephalus forsythii</name>
    <dbReference type="NCBI Taxonomy" id="171643"/>
    <lineage>
        <taxon>Eukaryota</taxon>
        <taxon>Metazoa</taxon>
        <taxon>Chordata</taxon>
        <taxon>Craniata</taxon>
        <taxon>Vertebrata</taxon>
        <taxon>Euteleostomi</taxon>
        <taxon>Lepidosauria</taxon>
        <taxon>Squamata</taxon>
        <taxon>Bifurcata</taxon>
        <taxon>Unidentata</taxon>
        <taxon>Episquamata</taxon>
        <taxon>Toxicofera</taxon>
        <taxon>Iguania</taxon>
        <taxon>Acrodonta</taxon>
        <taxon>Agamidae</taxon>
        <taxon>Agaminae</taxon>
        <taxon>Phrynocephalus</taxon>
    </lineage>
</organism>
<evidence type="ECO:0000256" key="2">
    <source>
        <dbReference type="ARBA" id="ARBA00022475"/>
    </source>
</evidence>
<keyword evidence="3 9" id="KW-0812">Transmembrane</keyword>
<evidence type="ECO:0000256" key="9">
    <source>
        <dbReference type="RuleBase" id="RU000688"/>
    </source>
</evidence>
<gene>
    <name evidence="12" type="ORF">JRQ81_014101</name>
</gene>
<evidence type="ECO:0000313" key="13">
    <source>
        <dbReference type="Proteomes" id="UP001142489"/>
    </source>
</evidence>
<name>A0A9Q1B2T4_9SAUR</name>
<evidence type="ECO:0000313" key="12">
    <source>
        <dbReference type="EMBL" id="KAJ7331921.1"/>
    </source>
</evidence>
<dbReference type="OrthoDB" id="6376512at2759"/>
<dbReference type="CDD" id="cd00637">
    <property type="entry name" value="7tm_classA_rhodopsin-like"/>
    <property type="match status" value="1"/>
</dbReference>
<dbReference type="InterPro" id="IPR017452">
    <property type="entry name" value="GPCR_Rhodpsn_7TM"/>
</dbReference>
<evidence type="ECO:0000256" key="4">
    <source>
        <dbReference type="ARBA" id="ARBA00022989"/>
    </source>
</evidence>
<dbReference type="SUPFAM" id="SSF81321">
    <property type="entry name" value="Family A G protein-coupled receptor-like"/>
    <property type="match status" value="1"/>
</dbReference>
<dbReference type="InterPro" id="IPR000276">
    <property type="entry name" value="GPCR_Rhodpsn"/>
</dbReference>